<gene>
    <name evidence="1" type="primary">44</name>
    <name evidence="1" type="ORF">PBI_MERCURIO_44</name>
</gene>
<accession>A0A5J6T6M6</accession>
<name>A0A5J6T6M6_9CAUD</name>
<evidence type="ECO:0000313" key="2">
    <source>
        <dbReference type="Proteomes" id="UP000326063"/>
    </source>
</evidence>
<reference evidence="1 2" key="1">
    <citation type="submission" date="2019-07" db="EMBL/GenBank/DDBJ databases">
        <authorList>
            <person name="Divens A.M."/>
            <person name="Garlena R.A."/>
            <person name="Russell D.A."/>
            <person name="Pope W.H."/>
            <person name="Jacobs-Sera D."/>
            <person name="Hatfull G.F."/>
        </authorList>
    </citation>
    <scope>NUCLEOTIDE SEQUENCE [LARGE SCALE GENOMIC DNA]</scope>
</reference>
<sequence>MSHQTPTADWEQITPDVAAQYLSRNEGNRRLSEAHVKLLAGDMKQAGYLITGDTIKFDRTGRLIDGQHRLNAIVASGLAQKTLVVRGLDPMVQAVIDAQKRRSAADAISFAFNTPNTTTVAAIARLDMSIRATRNPTALSAARGTQVTNTQVIEWVTENADVLDYATRAHSLANKSCDVRLSPTFGGWLWLNFGRAAGDEKADEFFAPMLDRHKPFGIERTGVAPAHDPRYVFMQAVNRFNGDDRASLKPVVYGVRAWNLWRRGKELRLLRPTTGGGGGKVGIPMPLEVPK</sequence>
<dbReference type="Proteomes" id="UP000326063">
    <property type="component" value="Segment"/>
</dbReference>
<organism evidence="1 2">
    <name type="scientific">Mycobacterium phage Mercurio</name>
    <dbReference type="NCBI Taxonomy" id="2575612"/>
    <lineage>
        <taxon>Viruses</taxon>
        <taxon>Duplodnaviria</taxon>
        <taxon>Heunggongvirae</taxon>
        <taxon>Uroviricota</taxon>
        <taxon>Caudoviricetes</taxon>
        <taxon>Gclasvirinae</taxon>
        <taxon>Jolieduovirus</taxon>
        <taxon>Jolieduovirus mercurio</taxon>
    </lineage>
</organism>
<proteinExistence type="predicted"/>
<keyword evidence="2" id="KW-1185">Reference proteome</keyword>
<dbReference type="GeneID" id="63926141"/>
<dbReference type="EMBL" id="MN234219">
    <property type="protein sequence ID" value="QFG06046.1"/>
    <property type="molecule type" value="Genomic_DNA"/>
</dbReference>
<dbReference type="KEGG" id="vg:63926141"/>
<evidence type="ECO:0000313" key="1">
    <source>
        <dbReference type="EMBL" id="QFG06046.1"/>
    </source>
</evidence>
<dbReference type="RefSeq" id="YP_010051650.1">
    <property type="nucleotide sequence ID" value="NC_054445.1"/>
</dbReference>
<protein>
    <submittedName>
        <fullName evidence="1">Helix-turn-helix DNA binding domain protein</fullName>
    </submittedName>
</protein>